<evidence type="ECO:0000313" key="2">
    <source>
        <dbReference type="EMBL" id="MBN8743104.1"/>
    </source>
</evidence>
<comment type="caution">
    <text evidence="2">The sequence shown here is derived from an EMBL/GenBank/DDBJ whole genome shotgun (WGS) entry which is preliminary data.</text>
</comment>
<evidence type="ECO:0000256" key="1">
    <source>
        <dbReference type="SAM" id="Phobius"/>
    </source>
</evidence>
<dbReference type="AlphaFoldDB" id="A0A8I1MVF7"/>
<dbReference type="RefSeq" id="WP_276727420.1">
    <property type="nucleotide sequence ID" value="NZ_JAFKMR010000010.1"/>
</dbReference>
<feature type="transmembrane region" description="Helical" evidence="1">
    <location>
        <begin position="44"/>
        <end position="64"/>
    </location>
</feature>
<keyword evidence="1" id="KW-0812">Transmembrane</keyword>
<feature type="transmembrane region" description="Helical" evidence="1">
    <location>
        <begin position="209"/>
        <end position="227"/>
    </location>
</feature>
<feature type="transmembrane region" description="Helical" evidence="1">
    <location>
        <begin position="150"/>
        <end position="171"/>
    </location>
</feature>
<feature type="transmembrane region" description="Helical" evidence="1">
    <location>
        <begin position="121"/>
        <end position="144"/>
    </location>
</feature>
<feature type="transmembrane region" description="Helical" evidence="1">
    <location>
        <begin position="12"/>
        <end position="37"/>
    </location>
</feature>
<sequence>MNATQWGGMTAIFLASAVEWVEAFTIVLAVALTIGWARAAGAAAAALAVVAALIVVTGTALNVVQADIDLIRAAIGLFLLLFGLRWYVKAIRRYAGRTKLHDEAKEFAETRHKIDHAEARVAWAVAFKGVLLEGLEVWLLVVALGRSISYGQAAGSAVAALLAVIAMGLVLRAPLTKVPENTLKFTVACALLAFGTFWSLGGLLDEAKVWPLGDATLLLLFAVYVVAGRLSAFKLRVPQLTPQGARA</sequence>
<proteinExistence type="predicted"/>
<keyword evidence="1" id="KW-0472">Membrane</keyword>
<reference evidence="2" key="1">
    <citation type="submission" date="2021-02" db="EMBL/GenBank/DDBJ databases">
        <title>Thiocyanate and organic carbon inputs drive convergent selection for specific autotrophic Afipia and Thiobacillus strains within complex microbiomes.</title>
        <authorList>
            <person name="Huddy R.J."/>
            <person name="Sachdeva R."/>
            <person name="Kadzinga F."/>
            <person name="Kantor R.S."/>
            <person name="Harrison S.T.L."/>
            <person name="Banfield J.F."/>
        </authorList>
    </citation>
    <scope>NUCLEOTIDE SEQUENCE</scope>
    <source>
        <strain evidence="2">SCN18_13_7_16_R3_B_64_19</strain>
    </source>
</reference>
<keyword evidence="1" id="KW-1133">Transmembrane helix</keyword>
<dbReference type="EMBL" id="JAFKMR010000010">
    <property type="protein sequence ID" value="MBN8743104.1"/>
    <property type="molecule type" value="Genomic_DNA"/>
</dbReference>
<feature type="transmembrane region" description="Helical" evidence="1">
    <location>
        <begin position="70"/>
        <end position="88"/>
    </location>
</feature>
<name>A0A8I1MVF7_THIA3</name>
<evidence type="ECO:0000313" key="3">
    <source>
        <dbReference type="Proteomes" id="UP000664800"/>
    </source>
</evidence>
<accession>A0A8I1MVF7</accession>
<dbReference type="Proteomes" id="UP000664800">
    <property type="component" value="Unassembled WGS sequence"/>
</dbReference>
<feature type="transmembrane region" description="Helical" evidence="1">
    <location>
        <begin position="183"/>
        <end position="203"/>
    </location>
</feature>
<organism evidence="2 3">
    <name type="scientific">Thiomonas arsenitoxydans (strain DSM 22701 / CIP 110005 / 3As)</name>
    <dbReference type="NCBI Taxonomy" id="426114"/>
    <lineage>
        <taxon>Bacteria</taxon>
        <taxon>Pseudomonadati</taxon>
        <taxon>Pseudomonadota</taxon>
        <taxon>Betaproteobacteria</taxon>
        <taxon>Burkholderiales</taxon>
        <taxon>Thiomonas</taxon>
    </lineage>
</organism>
<protein>
    <submittedName>
        <fullName evidence="2">High-affinity Fe2+/Pb2+ permease</fullName>
    </submittedName>
</protein>
<gene>
    <name evidence="2" type="ORF">J0I24_02240</name>
</gene>